<feature type="domain" description="Thioesterase" evidence="2">
    <location>
        <begin position="9"/>
        <end position="226"/>
    </location>
</feature>
<evidence type="ECO:0000259" key="2">
    <source>
        <dbReference type="Pfam" id="PF00975"/>
    </source>
</evidence>
<evidence type="ECO:0000256" key="1">
    <source>
        <dbReference type="ARBA" id="ARBA00007169"/>
    </source>
</evidence>
<comment type="caution">
    <text evidence="3">The sequence shown here is derived from an EMBL/GenBank/DDBJ whole genome shotgun (WGS) entry which is preliminary data.</text>
</comment>
<dbReference type="InterPro" id="IPR029058">
    <property type="entry name" value="AB_hydrolase_fold"/>
</dbReference>
<dbReference type="SUPFAM" id="SSF53474">
    <property type="entry name" value="alpha/beta-Hydrolases"/>
    <property type="match status" value="1"/>
</dbReference>
<protein>
    <submittedName>
        <fullName evidence="3">Thioesterase</fullName>
    </submittedName>
</protein>
<dbReference type="AlphaFoldDB" id="A0A540W0K1"/>
<organism evidence="3 4">
    <name type="scientific">Kitasatospora acidiphila</name>
    <dbReference type="NCBI Taxonomy" id="2567942"/>
    <lineage>
        <taxon>Bacteria</taxon>
        <taxon>Bacillati</taxon>
        <taxon>Actinomycetota</taxon>
        <taxon>Actinomycetes</taxon>
        <taxon>Kitasatosporales</taxon>
        <taxon>Streptomycetaceae</taxon>
        <taxon>Kitasatospora</taxon>
    </lineage>
</organism>
<gene>
    <name evidence="3" type="ORF">E6W39_10065</name>
</gene>
<evidence type="ECO:0000313" key="4">
    <source>
        <dbReference type="Proteomes" id="UP000319103"/>
    </source>
</evidence>
<comment type="similarity">
    <text evidence="1">Belongs to the thioesterase family.</text>
</comment>
<dbReference type="GO" id="GO:0008610">
    <property type="term" value="P:lipid biosynthetic process"/>
    <property type="evidence" value="ECO:0007669"/>
    <property type="project" value="TreeGrafter"/>
</dbReference>
<dbReference type="OrthoDB" id="8480037at2"/>
<name>A0A540W0K1_9ACTN</name>
<dbReference type="Pfam" id="PF00975">
    <property type="entry name" value="Thioesterase"/>
    <property type="match status" value="1"/>
</dbReference>
<keyword evidence="4" id="KW-1185">Reference proteome</keyword>
<dbReference type="PANTHER" id="PTHR11487:SF0">
    <property type="entry name" value="S-ACYL FATTY ACID SYNTHASE THIOESTERASE, MEDIUM CHAIN"/>
    <property type="match status" value="1"/>
</dbReference>
<reference evidence="3 4" key="1">
    <citation type="submission" date="2019-06" db="EMBL/GenBank/DDBJ databases">
        <title>Description of Kitasatospora acidophila sp. nov. isolated from pine grove soil, and reclassification of Streptomyces novaecaesareae to Kitasatospora novaeceasareae comb. nov.</title>
        <authorList>
            <person name="Kim M.J."/>
        </authorList>
    </citation>
    <scope>NUCLEOTIDE SEQUENCE [LARGE SCALE GENOMIC DNA]</scope>
    <source>
        <strain evidence="3 4">MMS16-CNU292</strain>
    </source>
</reference>
<dbReference type="InterPro" id="IPR012223">
    <property type="entry name" value="TEII"/>
</dbReference>
<dbReference type="PANTHER" id="PTHR11487">
    <property type="entry name" value="THIOESTERASE"/>
    <property type="match status" value="1"/>
</dbReference>
<dbReference type="InterPro" id="IPR001031">
    <property type="entry name" value="Thioesterase"/>
</dbReference>
<proteinExistence type="inferred from homology"/>
<dbReference type="RefSeq" id="WP_141633241.1">
    <property type="nucleotide sequence ID" value="NZ_VIGB01000003.1"/>
</dbReference>
<dbReference type="EMBL" id="VIGB01000003">
    <property type="protein sequence ID" value="TQF02549.1"/>
    <property type="molecule type" value="Genomic_DNA"/>
</dbReference>
<dbReference type="Proteomes" id="UP000319103">
    <property type="component" value="Unassembled WGS sequence"/>
</dbReference>
<accession>A0A540W0K1</accession>
<sequence>MAATDRIDQVFCLPYAGGTSMIFTKWPRPVGGPSWRGLDYPGHLLTMRQAPATSIPQLAAGLLPRLLDQADGPYALFGVSLGALVGYELALAAEAAGRPPALLVLAACPAPCQLPWEPERFSGLDDEEFLAAFAEHYRGIDAELLADPAIRELVTPVLRKDVALYGDYAEAHRNRPPVPVAADLLVISGTEDITATAARAESWRAYSTGAVECLEVPGDHFFVDKRSAELTALLAERLGRIPAR</sequence>
<dbReference type="Gene3D" id="3.40.50.1820">
    <property type="entry name" value="alpha/beta hydrolase"/>
    <property type="match status" value="1"/>
</dbReference>
<evidence type="ECO:0000313" key="3">
    <source>
        <dbReference type="EMBL" id="TQF02549.1"/>
    </source>
</evidence>